<evidence type="ECO:0000256" key="1">
    <source>
        <dbReference type="ARBA" id="ARBA00004651"/>
    </source>
</evidence>
<feature type="transmembrane region" description="Helical" evidence="9">
    <location>
        <begin position="26"/>
        <end position="45"/>
    </location>
</feature>
<keyword evidence="5 10" id="KW-0762">Sugar transport</keyword>
<keyword evidence="13" id="KW-1185">Reference proteome</keyword>
<dbReference type="CDD" id="cd06261">
    <property type="entry name" value="TM_PBP2"/>
    <property type="match status" value="1"/>
</dbReference>
<dbReference type="Gene3D" id="1.20.58.370">
    <property type="entry name" value="MalF N-terminal region-like"/>
    <property type="match status" value="1"/>
</dbReference>
<evidence type="ECO:0000256" key="7">
    <source>
        <dbReference type="ARBA" id="ARBA00022989"/>
    </source>
</evidence>
<dbReference type="SUPFAM" id="SSF161098">
    <property type="entry name" value="MetI-like"/>
    <property type="match status" value="1"/>
</dbReference>
<evidence type="ECO:0000256" key="3">
    <source>
        <dbReference type="ARBA" id="ARBA00022448"/>
    </source>
</evidence>
<evidence type="ECO:0000256" key="5">
    <source>
        <dbReference type="ARBA" id="ARBA00022597"/>
    </source>
</evidence>
<comment type="function">
    <text evidence="10">Part of the ABC transporter complex MalEFGK involved in maltose/maltodextrin import. Probably responsible for the translocation of the substrate across the membrane.</text>
</comment>
<dbReference type="InterPro" id="IPR000515">
    <property type="entry name" value="MetI-like"/>
</dbReference>
<dbReference type="Pfam" id="PF16296">
    <property type="entry name" value="TM_PBP2_N"/>
    <property type="match status" value="1"/>
</dbReference>
<comment type="caution">
    <text evidence="12">The sequence shown here is derived from an EMBL/GenBank/DDBJ whole genome shotgun (WGS) entry which is preliminary data.</text>
</comment>
<dbReference type="Proteomes" id="UP001151002">
    <property type="component" value="Unassembled WGS sequence"/>
</dbReference>
<feature type="transmembrane region" description="Helical" evidence="9">
    <location>
        <begin position="358"/>
        <end position="384"/>
    </location>
</feature>
<dbReference type="InterPro" id="IPR035277">
    <property type="entry name" value="MalF_N"/>
</dbReference>
<feature type="transmembrane region" description="Helical" evidence="9">
    <location>
        <begin position="405"/>
        <end position="426"/>
    </location>
</feature>
<protein>
    <recommendedName>
        <fullName evidence="10">Maltose/maltodextrin transport system permease protein</fullName>
    </recommendedName>
</protein>
<dbReference type="Pfam" id="PF00528">
    <property type="entry name" value="BPD_transp_1"/>
    <property type="match status" value="1"/>
</dbReference>
<dbReference type="InterPro" id="IPR032550">
    <property type="entry name" value="TM_PBP2_N"/>
</dbReference>
<reference evidence="12" key="1">
    <citation type="submission" date="2022-11" db="EMBL/GenBank/DDBJ databases">
        <authorList>
            <person name="Somphong A."/>
            <person name="Phongsopitanun W."/>
        </authorList>
    </citation>
    <scope>NUCLEOTIDE SEQUENCE</scope>
    <source>
        <strain evidence="12">Pm04-4</strain>
    </source>
</reference>
<comment type="subcellular location">
    <subcellularLocation>
        <location evidence="1 9">Cell membrane</location>
        <topology evidence="1 9">Multi-pass membrane protein</topology>
    </subcellularLocation>
</comment>
<accession>A0ABT4AV56</accession>
<feature type="domain" description="ABC transmembrane type-1" evidence="11">
    <location>
        <begin position="273"/>
        <end position="491"/>
    </location>
</feature>
<name>A0ABT4AV56_9ACTN</name>
<feature type="transmembrane region" description="Helical" evidence="9">
    <location>
        <begin position="308"/>
        <end position="331"/>
    </location>
</feature>
<evidence type="ECO:0000313" key="12">
    <source>
        <dbReference type="EMBL" id="MCY1138082.1"/>
    </source>
</evidence>
<dbReference type="EMBL" id="JAPNTZ010000003">
    <property type="protein sequence ID" value="MCY1138082.1"/>
    <property type="molecule type" value="Genomic_DNA"/>
</dbReference>
<sequence length="502" mass="54147">MIRILCLGIAVGTAAALTPGLAAGRHFVVLAVAWIVVAVLLVTYATRRALVAKYLVPGTLLLVLFTVAPVLATVQMSTTNYGDGTRSTKEQTVARIVANSVVQAPDSPTFNLSVATTSDGEFMFFLVDRATNHAYAGNEQGLKELSQEAATVTKGFVTAAPGYTFLTPAQVNEAGPRLKEFAVPTADGAIRQRGLREAFEGRTTLRYEKPADTIVDQRTQTRYTVQRQGDREYFADSTGQRLSEQSWRASVGLENYRRAFTDSRILGGFLRIFGWTVVFAAGSVLLTFAVGLALAVMLNDPRVRGQKWYRSILLLPYAIPGFISILVWSGFFNQEFGLINSLTGLHVDWLGDPFWAKAALLLLNLWLGFPYMFLVATGALQAIPGELKEAATIDGAGGFTAFRKITLPLLLVAVGPILVASFAFNFNNFNVVELLTHGGPFTPDNPDAGATDILISYTVRLAFGAGGAQFGFAAAIATLLFVITGVLAAAQFRATRSLEEVH</sequence>
<dbReference type="PROSITE" id="PS50928">
    <property type="entry name" value="ABC_TM1"/>
    <property type="match status" value="1"/>
</dbReference>
<evidence type="ECO:0000259" key="11">
    <source>
        <dbReference type="PROSITE" id="PS50928"/>
    </source>
</evidence>
<evidence type="ECO:0000256" key="4">
    <source>
        <dbReference type="ARBA" id="ARBA00022475"/>
    </source>
</evidence>
<evidence type="ECO:0000256" key="8">
    <source>
        <dbReference type="ARBA" id="ARBA00023136"/>
    </source>
</evidence>
<dbReference type="Gene3D" id="1.10.3720.10">
    <property type="entry name" value="MetI-like"/>
    <property type="match status" value="1"/>
</dbReference>
<organism evidence="12 13">
    <name type="scientific">Paractinoplanes pyxinae</name>
    <dbReference type="NCBI Taxonomy" id="2997416"/>
    <lineage>
        <taxon>Bacteria</taxon>
        <taxon>Bacillati</taxon>
        <taxon>Actinomycetota</taxon>
        <taxon>Actinomycetes</taxon>
        <taxon>Micromonosporales</taxon>
        <taxon>Micromonosporaceae</taxon>
        <taxon>Paractinoplanes</taxon>
    </lineage>
</organism>
<dbReference type="PANTHER" id="PTHR47314:SF1">
    <property type="entry name" value="MALTOSE_MALTODEXTRIN TRANSPORT SYSTEM PERMEASE PROTEIN MALF"/>
    <property type="match status" value="1"/>
</dbReference>
<evidence type="ECO:0000256" key="9">
    <source>
        <dbReference type="RuleBase" id="RU363032"/>
    </source>
</evidence>
<dbReference type="RefSeq" id="WP_267562058.1">
    <property type="nucleotide sequence ID" value="NZ_JAPNTZ010000003.1"/>
</dbReference>
<proteinExistence type="inferred from homology"/>
<keyword evidence="3 9" id="KW-0813">Transport</keyword>
<evidence type="ECO:0000313" key="13">
    <source>
        <dbReference type="Proteomes" id="UP001151002"/>
    </source>
</evidence>
<keyword evidence="4 10" id="KW-1003">Cell membrane</keyword>
<comment type="similarity">
    <text evidence="2 10">Belongs to the binding-protein-dependent transport system permease family. MalFG subfamily.</text>
</comment>
<feature type="transmembrane region" description="Helical" evidence="9">
    <location>
        <begin position="272"/>
        <end position="296"/>
    </location>
</feature>
<feature type="transmembrane region" description="Helical" evidence="9">
    <location>
        <begin position="470"/>
        <end position="490"/>
    </location>
</feature>
<feature type="transmembrane region" description="Helical" evidence="9">
    <location>
        <begin position="54"/>
        <end position="72"/>
    </location>
</feature>
<evidence type="ECO:0000256" key="10">
    <source>
        <dbReference type="RuleBase" id="RU367050"/>
    </source>
</evidence>
<dbReference type="InterPro" id="IPR035906">
    <property type="entry name" value="MetI-like_sf"/>
</dbReference>
<keyword evidence="7 9" id="KW-1133">Transmembrane helix</keyword>
<evidence type="ECO:0000256" key="6">
    <source>
        <dbReference type="ARBA" id="ARBA00022692"/>
    </source>
</evidence>
<keyword evidence="6 9" id="KW-0812">Transmembrane</keyword>
<dbReference type="PANTHER" id="PTHR47314">
    <property type="entry name" value="MALTOSE/MALTODEXTRIN TRANSPORT SYSTEM PERMEASE PROTEIN MALF"/>
    <property type="match status" value="1"/>
</dbReference>
<gene>
    <name evidence="12" type="ORF">OWR29_08745</name>
</gene>
<dbReference type="SUPFAM" id="SSF160964">
    <property type="entry name" value="MalF N-terminal region-like"/>
    <property type="match status" value="1"/>
</dbReference>
<keyword evidence="8 9" id="KW-0472">Membrane</keyword>
<evidence type="ECO:0000256" key="2">
    <source>
        <dbReference type="ARBA" id="ARBA00009047"/>
    </source>
</evidence>